<comment type="caution">
    <text evidence="3">The sequence shown here is derived from an EMBL/GenBank/DDBJ whole genome shotgun (WGS) entry which is preliminary data.</text>
</comment>
<proteinExistence type="predicted"/>
<reference evidence="3 4" key="1">
    <citation type="submission" date="2011-06" db="EMBL/GenBank/DDBJ databases">
        <authorList>
            <person name="Muzny D."/>
            <person name="Qin X."/>
            <person name="Deng J."/>
            <person name="Jiang H."/>
            <person name="Liu Y."/>
            <person name="Qu J."/>
            <person name="Song X.-Z."/>
            <person name="Zhang L."/>
            <person name="Thornton R."/>
            <person name="Coyle M."/>
            <person name="Francisco L."/>
            <person name="Jackson L."/>
            <person name="Javaid M."/>
            <person name="Korchina V."/>
            <person name="Kovar C."/>
            <person name="Mata R."/>
            <person name="Mathew T."/>
            <person name="Ngo R."/>
            <person name="Nguyen L."/>
            <person name="Nguyen N."/>
            <person name="Okwuonu G."/>
            <person name="Ongeri F."/>
            <person name="Pham C."/>
            <person name="Simmons D."/>
            <person name="Wilczek-Boney K."/>
            <person name="Hale W."/>
            <person name="Jakkamsetti A."/>
            <person name="Pham P."/>
            <person name="Ruth R."/>
            <person name="San Lucas F."/>
            <person name="Warren J."/>
            <person name="Zhang J."/>
            <person name="Zhao Z."/>
            <person name="Zhou C."/>
            <person name="Zhu D."/>
            <person name="Lee S."/>
            <person name="Bess C."/>
            <person name="Blankenburg K."/>
            <person name="Forbes L."/>
            <person name="Fu Q."/>
            <person name="Gubbala S."/>
            <person name="Hirani K."/>
            <person name="Jayaseelan J.C."/>
            <person name="Lara F."/>
            <person name="Munidasa M."/>
            <person name="Palculict T."/>
            <person name="Patil S."/>
            <person name="Pu L.-L."/>
            <person name="Saada N."/>
            <person name="Tang L."/>
            <person name="Weissenberger G."/>
            <person name="Zhu Y."/>
            <person name="Hemphill L."/>
            <person name="Shang Y."/>
            <person name="Youmans B."/>
            <person name="Ayvaz T."/>
            <person name="Ross M."/>
            <person name="Santibanez J."/>
            <person name="Aqrawi P."/>
            <person name="Gross S."/>
            <person name="Joshi V."/>
            <person name="Fowler G."/>
            <person name="Nazareth L."/>
            <person name="Reid J."/>
            <person name="Worley K."/>
            <person name="Petrosino J."/>
            <person name="Highlander S."/>
            <person name="Gibbs R."/>
        </authorList>
    </citation>
    <scope>NUCLEOTIDE SEQUENCE [LARGE SCALE GENOMIC DNA]</scope>
    <source>
        <strain evidence="3 4">9715</strain>
    </source>
</reference>
<accession>G4CN25</accession>
<evidence type="ECO:0000313" key="4">
    <source>
        <dbReference type="Proteomes" id="UP000005336"/>
    </source>
</evidence>
<feature type="coiled-coil region" evidence="1">
    <location>
        <begin position="250"/>
        <end position="277"/>
    </location>
</feature>
<dbReference type="PATRIC" id="fig|1030841.3.peg.477"/>
<dbReference type="Pfam" id="PF10088">
    <property type="entry name" value="DUF2326"/>
    <property type="match status" value="1"/>
</dbReference>
<dbReference type="Proteomes" id="UP000005336">
    <property type="component" value="Unassembled WGS sequence"/>
</dbReference>
<protein>
    <recommendedName>
        <fullName evidence="2">DUF2326 domain-containing protein</fullName>
    </recommendedName>
</protein>
<feature type="domain" description="DUF2326" evidence="2">
    <location>
        <begin position="465"/>
        <end position="592"/>
    </location>
</feature>
<dbReference type="InterPro" id="IPR018760">
    <property type="entry name" value="DUF2326"/>
</dbReference>
<dbReference type="RefSeq" id="WP_009115630.1">
    <property type="nucleotide sequence ID" value="NZ_JH165159.1"/>
</dbReference>
<evidence type="ECO:0000313" key="3">
    <source>
        <dbReference type="EMBL" id="EGZ50777.1"/>
    </source>
</evidence>
<name>G4CN25_9NEIS</name>
<keyword evidence="1" id="KW-0175">Coiled coil</keyword>
<dbReference type="SUPFAM" id="SSF52540">
    <property type="entry name" value="P-loop containing nucleoside triphosphate hydrolases"/>
    <property type="match status" value="1"/>
</dbReference>
<dbReference type="OrthoDB" id="9182178at2"/>
<organism evidence="3 4">
    <name type="scientific">Neisseria wadsworthii 9715</name>
    <dbReference type="NCBI Taxonomy" id="1030841"/>
    <lineage>
        <taxon>Bacteria</taxon>
        <taxon>Pseudomonadati</taxon>
        <taxon>Pseudomonadota</taxon>
        <taxon>Betaproteobacteria</taxon>
        <taxon>Neisseriales</taxon>
        <taxon>Neisseriaceae</taxon>
        <taxon>Neisseria</taxon>
    </lineage>
</organism>
<keyword evidence="4" id="KW-1185">Reference proteome</keyword>
<dbReference type="InterPro" id="IPR027417">
    <property type="entry name" value="P-loop_NTPase"/>
</dbReference>
<evidence type="ECO:0000259" key="2">
    <source>
        <dbReference type="Pfam" id="PF10088"/>
    </source>
</evidence>
<dbReference type="Gene3D" id="3.40.50.300">
    <property type="entry name" value="P-loop containing nucleotide triphosphate hydrolases"/>
    <property type="match status" value="1"/>
</dbReference>
<dbReference type="STRING" id="1030841.HMPREF9370_0484"/>
<dbReference type="AlphaFoldDB" id="G4CN25"/>
<evidence type="ECO:0000256" key="1">
    <source>
        <dbReference type="SAM" id="Coils"/>
    </source>
</evidence>
<gene>
    <name evidence="3" type="ORF">HMPREF9370_0484</name>
</gene>
<sequence length="592" mass="68135">MLKKLWSPTGLLLQDVNFKPGLNLIIGSAKYGQSHGTNGIGKSSIVRLIDYLLLSSDAAKIFNSKKYAFLREQEHQVCLLLDNGDEFLQIRRSFGETKKVYIQENGQAEYPYEIEEAKKLFSGKFFPQTAERKYPEGSYRNLMNFFVKDDLTSVKRDDPVIYLQHGGAKKSLLILLNLYLLGLPSTHLNSLLETWTITEELTREANVLQKYLTDTSGKSVSQLRSEMAVKRKELELIRQSLSEFKLSDSFKRVSERIAELDEQLANLRKKERQTGNQLEKLKKFTESSQNEIDVDDVRKQYESVALDLGRIIRKSLEEVLDFRASITQERLKFYGSRMTELSSEHKKLLAEIQEKDAQRAGLMKTIDDNMDMSLTEAWGRYALESAKIAEIRQKLDNIEKIHAELGRMHHDESIHHMQIQVALSEYSESVETIRSLFNEIVAAAFEDIRYEAKGVYLDISAPGQLKNRKVPVKIEIGFPHIEALGQTKLKTVIYDLTVFLNAVRGNIPLPDFLIHDGVFHGIEIRKKVNLLNYIHEQSEQGNFQYITTFNEDEIQIGDGDRSRGINYRFDLNSNIIVNLKDKPEEMLFGFRF</sequence>
<dbReference type="HOGENOM" id="CLU_461428_0_0_4"/>
<dbReference type="EMBL" id="AGAZ01000021">
    <property type="protein sequence ID" value="EGZ50777.1"/>
    <property type="molecule type" value="Genomic_DNA"/>
</dbReference>